<dbReference type="AlphaFoldDB" id="A0A4R0HDS5"/>
<accession>A0A4R0HDS5</accession>
<dbReference type="EMBL" id="SJJZ01000002">
    <property type="protein sequence ID" value="TCC07744.1"/>
    <property type="molecule type" value="Genomic_DNA"/>
</dbReference>
<dbReference type="Proteomes" id="UP000292346">
    <property type="component" value="Unassembled WGS sequence"/>
</dbReference>
<proteinExistence type="predicted"/>
<name>A0A4R0HDS5_9ACTN</name>
<organism evidence="2 3">
    <name type="scientific">Kribbella soli</name>
    <dbReference type="NCBI Taxonomy" id="1124743"/>
    <lineage>
        <taxon>Bacteria</taxon>
        <taxon>Bacillati</taxon>
        <taxon>Actinomycetota</taxon>
        <taxon>Actinomycetes</taxon>
        <taxon>Propionibacteriales</taxon>
        <taxon>Kribbellaceae</taxon>
        <taxon>Kribbella</taxon>
    </lineage>
</organism>
<evidence type="ECO:0000313" key="2">
    <source>
        <dbReference type="EMBL" id="TCC07744.1"/>
    </source>
</evidence>
<comment type="caution">
    <text evidence="2">The sequence shown here is derived from an EMBL/GenBank/DDBJ whole genome shotgun (WGS) entry which is preliminary data.</text>
</comment>
<evidence type="ECO:0000313" key="3">
    <source>
        <dbReference type="Proteomes" id="UP000292346"/>
    </source>
</evidence>
<sequence length="299" mass="31933">MSDRDPGVSGSDNMIGDLAKTDLKRHPKEYLLTRTPEQGAGSTVLVVTAMPLSKLARAELSEMLGPGYAVVDMRSAPHSANIVLTPVVSGSALAILRGHFPQARILFTELHDEERGISFAGPLSRIVAQAPDGYFVAHSLDALSPVVQSEARLQLSGGTGRTPITLSLTPGTSVTPPSPARDAPGKPEVSAAQIPSAPRDADEPATTTVRWIDRAESSTVPPGRWLDLEPIDALVVNLIGAHEPRRDALWPALVAECVIRLARRRREDVLVDSGGLDPAIRAELQIRVASEQVDQATWP</sequence>
<feature type="compositionally biased region" description="Polar residues" evidence="1">
    <location>
        <begin position="162"/>
        <end position="175"/>
    </location>
</feature>
<feature type="region of interest" description="Disordered" evidence="1">
    <location>
        <begin position="157"/>
        <end position="206"/>
    </location>
</feature>
<dbReference type="OrthoDB" id="3823529at2"/>
<protein>
    <submittedName>
        <fullName evidence="2">Uncharacterized protein</fullName>
    </submittedName>
</protein>
<evidence type="ECO:0000256" key="1">
    <source>
        <dbReference type="SAM" id="MobiDB-lite"/>
    </source>
</evidence>
<keyword evidence="3" id="KW-1185">Reference proteome</keyword>
<dbReference type="RefSeq" id="WP_131338511.1">
    <property type="nucleotide sequence ID" value="NZ_SJJZ01000002.1"/>
</dbReference>
<gene>
    <name evidence="2" type="ORF">E0H45_17450</name>
</gene>
<reference evidence="2 3" key="1">
    <citation type="submission" date="2019-02" db="EMBL/GenBank/DDBJ databases">
        <title>Kribbella capetownensis sp. nov. and Kribbella speibonae sp. nov., isolated from soil.</title>
        <authorList>
            <person name="Curtis S.M."/>
            <person name="Norton I."/>
            <person name="Everest G.J."/>
            <person name="Meyers P.R."/>
        </authorList>
    </citation>
    <scope>NUCLEOTIDE SEQUENCE [LARGE SCALE GENOMIC DNA]</scope>
    <source>
        <strain evidence="2 3">KCTC 29219</strain>
    </source>
</reference>